<dbReference type="SUPFAM" id="SSF141072">
    <property type="entry name" value="CalX-like"/>
    <property type="match status" value="3"/>
</dbReference>
<dbReference type="Pfam" id="PF03160">
    <property type="entry name" value="Calx-beta"/>
    <property type="match status" value="3"/>
</dbReference>
<dbReference type="InterPro" id="IPR003644">
    <property type="entry name" value="Calx_beta"/>
</dbReference>
<dbReference type="Gene3D" id="2.60.40.2030">
    <property type="match status" value="3"/>
</dbReference>
<keyword evidence="7" id="KW-1185">Reference proteome</keyword>
<evidence type="ECO:0000256" key="2">
    <source>
        <dbReference type="ARBA" id="ARBA00022737"/>
    </source>
</evidence>
<dbReference type="InterPro" id="IPR026341">
    <property type="entry name" value="T9SS_type_B"/>
</dbReference>
<feature type="domain" description="Calx-beta" evidence="5">
    <location>
        <begin position="303"/>
        <end position="380"/>
    </location>
</feature>
<dbReference type="NCBIfam" id="TIGR04131">
    <property type="entry name" value="Bac_Flav_CTERM"/>
    <property type="match status" value="1"/>
</dbReference>
<dbReference type="InterPro" id="IPR038081">
    <property type="entry name" value="CalX-like_sf"/>
</dbReference>
<evidence type="ECO:0000259" key="5">
    <source>
        <dbReference type="Pfam" id="PF03160"/>
    </source>
</evidence>
<feature type="chain" id="PRO_5046881748" evidence="4">
    <location>
        <begin position="18"/>
        <end position="590"/>
    </location>
</feature>
<reference evidence="6 7" key="1">
    <citation type="submission" date="2023-11" db="EMBL/GenBank/DDBJ databases">
        <title>MicrobeMod: A computational toolkit for identifying prokaryotic methylation and restriction-modification with nanopore sequencing.</title>
        <authorList>
            <person name="Crits-Christoph A."/>
            <person name="Kang S.C."/>
            <person name="Lee H."/>
            <person name="Ostrov N."/>
        </authorList>
    </citation>
    <scope>NUCLEOTIDE SEQUENCE [LARGE SCALE GENOMIC DNA]</scope>
    <source>
        <strain evidence="6 7">ATCC 23090</strain>
    </source>
</reference>
<dbReference type="RefSeq" id="WP_083571772.1">
    <property type="nucleotide sequence ID" value="NZ_CP139972.1"/>
</dbReference>
<feature type="domain" description="Calx-beta" evidence="5">
    <location>
        <begin position="39"/>
        <end position="135"/>
    </location>
</feature>
<proteinExistence type="predicted"/>
<evidence type="ECO:0000256" key="1">
    <source>
        <dbReference type="ARBA" id="ARBA00022729"/>
    </source>
</evidence>
<accession>A0ABZ0XBU3</accession>
<evidence type="ECO:0000313" key="6">
    <source>
        <dbReference type="EMBL" id="WQG88072.1"/>
    </source>
</evidence>
<protein>
    <submittedName>
        <fullName evidence="6">Gliding motility-associated C-terminal domain-containing protein</fullName>
    </submittedName>
</protein>
<feature type="signal peptide" evidence="4">
    <location>
        <begin position="1"/>
        <end position="17"/>
    </location>
</feature>
<evidence type="ECO:0000256" key="4">
    <source>
        <dbReference type="SAM" id="SignalP"/>
    </source>
</evidence>
<feature type="domain" description="Calx-beta" evidence="5">
    <location>
        <begin position="415"/>
        <end position="476"/>
    </location>
</feature>
<dbReference type="Proteomes" id="UP001326715">
    <property type="component" value="Chromosome"/>
</dbReference>
<dbReference type="Pfam" id="PF13585">
    <property type="entry name" value="CHU_C"/>
    <property type="match status" value="1"/>
</dbReference>
<keyword evidence="3" id="KW-0106">Calcium</keyword>
<organism evidence="6 7">
    <name type="scientific">Chitinophaga sancti</name>
    <dbReference type="NCBI Taxonomy" id="1004"/>
    <lineage>
        <taxon>Bacteria</taxon>
        <taxon>Pseudomonadati</taxon>
        <taxon>Bacteroidota</taxon>
        <taxon>Chitinophagia</taxon>
        <taxon>Chitinophagales</taxon>
        <taxon>Chitinophagaceae</taxon>
        <taxon>Chitinophaga</taxon>
    </lineage>
</organism>
<gene>
    <name evidence="6" type="ORF">SR876_24400</name>
</gene>
<sequence length="590" mass="63325">MKLLLLMLVVGAPAVSAADYHVAITNHANTNESLPGGSYTITVTGTASGTDTVSVDFITSGTAVPGVHYQAFPQRIKIPVTDGNGSFTFPVIPVQNRIVEDYADVVLSIQSATTNKSDSVEVDATPTTLRIYDDDLINAIISFTGSTNGTEGGPDATITASLSSDYIAGQPIWVSASFGTGTTAGFRDIDGPTLRIDSGQHNVVAVINVLDDQVKEDTELIYFDITGIVSGDFEMMYDGATYGPIYVFDNNDTIEPVRSANVFINYVGSPREADPQVDGYISLYTIPTGDDFVIQPITVKIQMEGTAIEGIDYLPVDSIVIPVSKYNNGTVTVPIHPINDKVIEGDEYIHVVLVSASTPTGDPITVYNNNPAATVPLYDDDFDRRSIAISAATDGREGGLAASLTLSYPDSLVAAEDVHVNYHVIATGTTATAGVDYTMPPLLIPAGQHSATLPINILDDNQVEPTEYLNLQIDGGNGDSAFYPVNSDSVVVISIADNDSSYIRLCIPNVFTPNGDGRNDLFVIRGLENYPGSRLSVFNLLRGGVLVYRSDNYDNSWDGRRAGPGLYSYILEVNERGRKKIYRGKLVIIR</sequence>
<keyword evidence="1 4" id="KW-0732">Signal</keyword>
<name>A0ABZ0XBU3_9BACT</name>
<evidence type="ECO:0000256" key="3">
    <source>
        <dbReference type="ARBA" id="ARBA00022837"/>
    </source>
</evidence>
<evidence type="ECO:0000313" key="7">
    <source>
        <dbReference type="Proteomes" id="UP001326715"/>
    </source>
</evidence>
<dbReference type="EMBL" id="CP140154">
    <property type="protein sequence ID" value="WQG88072.1"/>
    <property type="molecule type" value="Genomic_DNA"/>
</dbReference>
<keyword evidence="2" id="KW-0677">Repeat</keyword>